<dbReference type="InterPro" id="IPR023827">
    <property type="entry name" value="Peptidase_S8_Asp-AS"/>
</dbReference>
<evidence type="ECO:0000256" key="4">
    <source>
        <dbReference type="ARBA" id="ARBA00022825"/>
    </source>
</evidence>
<dbReference type="InterPro" id="IPR000209">
    <property type="entry name" value="Peptidase_S8/S53_dom"/>
</dbReference>
<dbReference type="PROSITE" id="PS00138">
    <property type="entry name" value="SUBTILASE_SER"/>
    <property type="match status" value="1"/>
</dbReference>
<dbReference type="InterPro" id="IPR022398">
    <property type="entry name" value="Peptidase_S8_His-AS"/>
</dbReference>
<dbReference type="SUPFAM" id="SSF52743">
    <property type="entry name" value="Subtilisin-like"/>
    <property type="match status" value="1"/>
</dbReference>
<dbReference type="STRING" id="1157490.EL26_08910"/>
<evidence type="ECO:0000313" key="9">
    <source>
        <dbReference type="EMBL" id="KEO83759.1"/>
    </source>
</evidence>
<dbReference type="GO" id="GO:0006508">
    <property type="term" value="P:proteolysis"/>
    <property type="evidence" value="ECO:0007669"/>
    <property type="project" value="UniProtKB-KW"/>
</dbReference>
<evidence type="ECO:0000259" key="8">
    <source>
        <dbReference type="Pfam" id="PF00082"/>
    </source>
</evidence>
<feature type="chain" id="PRO_5001696259" description="Peptidase S8/S53 domain-containing protein" evidence="7">
    <location>
        <begin position="31"/>
        <end position="462"/>
    </location>
</feature>
<dbReference type="AlphaFoldDB" id="A0A074LRM4"/>
<dbReference type="Gene3D" id="3.40.50.200">
    <property type="entry name" value="Peptidase S8/S53 domain"/>
    <property type="match status" value="1"/>
</dbReference>
<dbReference type="eggNOG" id="COG1404">
    <property type="taxonomic scope" value="Bacteria"/>
</dbReference>
<dbReference type="InterPro" id="IPR050131">
    <property type="entry name" value="Peptidase_S8_subtilisin-like"/>
</dbReference>
<comment type="caution">
    <text evidence="9">The sequence shown here is derived from an EMBL/GenBank/DDBJ whole genome shotgun (WGS) entry which is preliminary data.</text>
</comment>
<feature type="active site" description="Charge relay system" evidence="5">
    <location>
        <position position="201"/>
    </location>
</feature>
<dbReference type="InterPro" id="IPR023828">
    <property type="entry name" value="Peptidase_S8_Ser-AS"/>
</dbReference>
<keyword evidence="4 5" id="KW-0720">Serine protease</keyword>
<evidence type="ECO:0000256" key="7">
    <source>
        <dbReference type="SAM" id="SignalP"/>
    </source>
</evidence>
<dbReference type="PROSITE" id="PS00137">
    <property type="entry name" value="SUBTILASE_HIS"/>
    <property type="match status" value="1"/>
</dbReference>
<dbReference type="GO" id="GO:0004252">
    <property type="term" value="F:serine-type endopeptidase activity"/>
    <property type="evidence" value="ECO:0007669"/>
    <property type="project" value="UniProtKB-UniRule"/>
</dbReference>
<feature type="domain" description="Peptidase S8/S53" evidence="8">
    <location>
        <begin position="159"/>
        <end position="453"/>
    </location>
</feature>
<dbReference type="EMBL" id="JMIR01000009">
    <property type="protein sequence ID" value="KEO83759.1"/>
    <property type="molecule type" value="Genomic_DNA"/>
</dbReference>
<dbReference type="PANTHER" id="PTHR43806:SF11">
    <property type="entry name" value="CEREVISIN-RELATED"/>
    <property type="match status" value="1"/>
</dbReference>
<name>A0A074LRM4_9BACL</name>
<dbReference type="Pfam" id="PF00082">
    <property type="entry name" value="Peptidase_S8"/>
    <property type="match status" value="1"/>
</dbReference>
<accession>A0A074LRM4</accession>
<evidence type="ECO:0000256" key="5">
    <source>
        <dbReference type="PROSITE-ProRule" id="PRU01240"/>
    </source>
</evidence>
<evidence type="ECO:0000256" key="3">
    <source>
        <dbReference type="ARBA" id="ARBA00022801"/>
    </source>
</evidence>
<proteinExistence type="inferred from homology"/>
<feature type="active site" description="Charge relay system" evidence="5">
    <location>
        <position position="403"/>
    </location>
</feature>
<feature type="signal peptide" evidence="7">
    <location>
        <begin position="1"/>
        <end position="30"/>
    </location>
</feature>
<organism evidence="9 10">
    <name type="scientific">Tumebacillus flagellatus</name>
    <dbReference type="NCBI Taxonomy" id="1157490"/>
    <lineage>
        <taxon>Bacteria</taxon>
        <taxon>Bacillati</taxon>
        <taxon>Bacillota</taxon>
        <taxon>Bacilli</taxon>
        <taxon>Bacillales</taxon>
        <taxon>Alicyclobacillaceae</taxon>
        <taxon>Tumebacillus</taxon>
    </lineage>
</organism>
<keyword evidence="3 5" id="KW-0378">Hydrolase</keyword>
<dbReference type="PANTHER" id="PTHR43806">
    <property type="entry name" value="PEPTIDASE S8"/>
    <property type="match status" value="1"/>
</dbReference>
<evidence type="ECO:0000256" key="1">
    <source>
        <dbReference type="ARBA" id="ARBA00011073"/>
    </source>
</evidence>
<keyword evidence="2 5" id="KW-0645">Protease</keyword>
<keyword evidence="7" id="KW-0732">Signal</keyword>
<dbReference type="RefSeq" id="WP_038086753.1">
    <property type="nucleotide sequence ID" value="NZ_JMIR01000009.1"/>
</dbReference>
<feature type="active site" description="Charge relay system" evidence="5">
    <location>
        <position position="168"/>
    </location>
</feature>
<dbReference type="InterPro" id="IPR036852">
    <property type="entry name" value="Peptidase_S8/S53_dom_sf"/>
</dbReference>
<dbReference type="Proteomes" id="UP000027931">
    <property type="component" value="Unassembled WGS sequence"/>
</dbReference>
<evidence type="ECO:0000256" key="2">
    <source>
        <dbReference type="ARBA" id="ARBA00022670"/>
    </source>
</evidence>
<keyword evidence="10" id="KW-1185">Reference proteome</keyword>
<reference evidence="9 10" key="1">
    <citation type="journal article" date="2013" name="Int. J. Syst. Evol. Microbiol.">
        <title>Tumebacillus flagellatus sp. nov., an alpha-amylase/pullulanase-producing bacterium isolated from cassava wastewater.</title>
        <authorList>
            <person name="Wang Q."/>
            <person name="Xie N."/>
            <person name="Qin Y."/>
            <person name="Shen N."/>
            <person name="Zhu J."/>
            <person name="Mi H."/>
            <person name="Huang R."/>
        </authorList>
    </citation>
    <scope>NUCLEOTIDE SEQUENCE [LARGE SCALE GENOMIC DNA]</scope>
    <source>
        <strain evidence="9 10">GST4</strain>
    </source>
</reference>
<comment type="similarity">
    <text evidence="1 5 6">Belongs to the peptidase S8 family.</text>
</comment>
<protein>
    <recommendedName>
        <fullName evidence="8">Peptidase S8/S53 domain-containing protein</fullName>
    </recommendedName>
</protein>
<gene>
    <name evidence="9" type="ORF">EL26_08910</name>
</gene>
<evidence type="ECO:0000313" key="10">
    <source>
        <dbReference type="Proteomes" id="UP000027931"/>
    </source>
</evidence>
<sequence>MKKQKALFLAVTLGLTTAAGVCLQADPAQAATGDKTYVVIFNQESGLPSGYDSAITAAGGKVSRTLPQLGAVEVVSNRTDFTANLQTSSFVQDVSVENHLYPDVLPGSVTKLNSTESSKAKSDFSTHDLYNEFQWDIKQINGNGAAWKFPGGTGKSVDGKDIVVAVMDTGIDYNHPDIKGNYLYGKSFVPGEPDPIDESGHGTHVAGAIAGNGRVLGVGPDLKLASYRVFGSFGGGATVDIATAIRTAADDNVDVINMSFGGYDWIQDPSSTPKDMKADVKLFERAINYAVKKGVTVVGSAGNEGADLQSPGRLTKELYGPDAHGATFRIPWSKDLIAVSATGEELNRAYYSNYGKGMITLSAPGGDYGTAWMQDYNWDLMDPYKRCLSTVPGGGYAWMMGTSMASPKAAALAGLIIAHYGKDVLAPAKVRDIMEKSATDLGAKGYDGEFGYGLINAVKALK</sequence>
<dbReference type="OrthoDB" id="9798386at2"/>
<dbReference type="PROSITE" id="PS00136">
    <property type="entry name" value="SUBTILASE_ASP"/>
    <property type="match status" value="1"/>
</dbReference>
<evidence type="ECO:0000256" key="6">
    <source>
        <dbReference type="RuleBase" id="RU003355"/>
    </source>
</evidence>
<dbReference type="PRINTS" id="PR00723">
    <property type="entry name" value="SUBTILISIN"/>
</dbReference>
<dbReference type="PROSITE" id="PS51892">
    <property type="entry name" value="SUBTILASE"/>
    <property type="match status" value="1"/>
</dbReference>
<dbReference type="InterPro" id="IPR015500">
    <property type="entry name" value="Peptidase_S8_subtilisin-rel"/>
</dbReference>